<dbReference type="Pfam" id="PF00583">
    <property type="entry name" value="Acetyltransf_1"/>
    <property type="match status" value="1"/>
</dbReference>
<dbReference type="GO" id="GO:0016747">
    <property type="term" value="F:acyltransferase activity, transferring groups other than amino-acyl groups"/>
    <property type="evidence" value="ECO:0007669"/>
    <property type="project" value="InterPro"/>
</dbReference>
<organism evidence="2 3">
    <name type="scientific">Corallococcus exercitus</name>
    <dbReference type="NCBI Taxonomy" id="2316736"/>
    <lineage>
        <taxon>Bacteria</taxon>
        <taxon>Pseudomonadati</taxon>
        <taxon>Myxococcota</taxon>
        <taxon>Myxococcia</taxon>
        <taxon>Myxococcales</taxon>
        <taxon>Cystobacterineae</taxon>
        <taxon>Myxococcaceae</taxon>
        <taxon>Corallococcus</taxon>
    </lineage>
</organism>
<feature type="domain" description="N-acetyltransferase" evidence="1">
    <location>
        <begin position="6"/>
        <end position="147"/>
    </location>
</feature>
<dbReference type="Gene3D" id="3.40.630.30">
    <property type="match status" value="1"/>
</dbReference>
<protein>
    <submittedName>
        <fullName evidence="2">GNAT family N-acetyltransferase</fullName>
    </submittedName>
</protein>
<dbReference type="SUPFAM" id="SSF55729">
    <property type="entry name" value="Acyl-CoA N-acyltransferases (Nat)"/>
    <property type="match status" value="1"/>
</dbReference>
<reference evidence="2 3" key="1">
    <citation type="submission" date="2020-05" db="EMBL/GenBank/DDBJ databases">
        <authorList>
            <person name="Whitworth D."/>
        </authorList>
    </citation>
    <scope>NUCLEOTIDE SEQUENCE [LARGE SCALE GENOMIC DNA]</scope>
    <source>
        <strain evidence="2 3">AB043B</strain>
    </source>
</reference>
<accession>A0A7Y4KMV5</accession>
<evidence type="ECO:0000259" key="1">
    <source>
        <dbReference type="PROSITE" id="PS51186"/>
    </source>
</evidence>
<dbReference type="CDD" id="cd04301">
    <property type="entry name" value="NAT_SF"/>
    <property type="match status" value="1"/>
</dbReference>
<keyword evidence="2" id="KW-0808">Transferase</keyword>
<gene>
    <name evidence="2" type="ORF">HMI49_26520</name>
</gene>
<dbReference type="RefSeq" id="WP_171437002.1">
    <property type="nucleotide sequence ID" value="NZ_JABFJV010000182.1"/>
</dbReference>
<dbReference type="PROSITE" id="PS51186">
    <property type="entry name" value="GNAT"/>
    <property type="match status" value="1"/>
</dbReference>
<proteinExistence type="predicted"/>
<name>A0A7Y4KMV5_9BACT</name>
<dbReference type="InterPro" id="IPR000182">
    <property type="entry name" value="GNAT_dom"/>
</dbReference>
<dbReference type="InterPro" id="IPR016181">
    <property type="entry name" value="Acyl_CoA_acyltransferase"/>
</dbReference>
<dbReference type="AlphaFoldDB" id="A0A7Y4KMV5"/>
<dbReference type="Proteomes" id="UP000563426">
    <property type="component" value="Unassembled WGS sequence"/>
</dbReference>
<comment type="caution">
    <text evidence="2">The sequence shown here is derived from an EMBL/GenBank/DDBJ whole genome shotgun (WGS) entry which is preliminary data.</text>
</comment>
<keyword evidence="3" id="KW-1185">Reference proteome</keyword>
<dbReference type="EMBL" id="JABFJV010000182">
    <property type="protein sequence ID" value="NOK36768.1"/>
    <property type="molecule type" value="Genomic_DNA"/>
</dbReference>
<evidence type="ECO:0000313" key="2">
    <source>
        <dbReference type="EMBL" id="NOK36768.1"/>
    </source>
</evidence>
<sequence length="147" mass="16707">MHGSSSNYSTPSKDELRFVSTSLKDIIHPELHRRASDGGFTKVTKSFLAMMGVEQVGFLSVDPHLDGFYIHTIYVVRNHRRKHIGSYLLKEAENFAASHGYTFAKLKPHALDPECVGRDILLRWYVSQGYVPVDPGDSEWFIKRLAI</sequence>
<evidence type="ECO:0000313" key="3">
    <source>
        <dbReference type="Proteomes" id="UP000563426"/>
    </source>
</evidence>